<gene>
    <name evidence="10" type="ORF">PghCCS26_15190</name>
</gene>
<comment type="catalytic activity">
    <reaction evidence="7 8">
        <text>2 pyruvate + H(+) = (2S)-2-acetolactate + CO2</text>
        <dbReference type="Rhea" id="RHEA:25249"/>
        <dbReference type="ChEBI" id="CHEBI:15361"/>
        <dbReference type="ChEBI" id="CHEBI:15378"/>
        <dbReference type="ChEBI" id="CHEBI:16526"/>
        <dbReference type="ChEBI" id="CHEBI:58476"/>
        <dbReference type="EC" id="2.2.1.6"/>
    </reaction>
</comment>
<dbReference type="PANTHER" id="PTHR30239">
    <property type="entry name" value="ACETOLACTATE SYNTHASE SMALL SUBUNIT"/>
    <property type="match status" value="1"/>
</dbReference>
<evidence type="ECO:0000256" key="5">
    <source>
        <dbReference type="ARBA" id="ARBA00022605"/>
    </source>
</evidence>
<dbReference type="EC" id="2.2.1.6" evidence="8"/>
<dbReference type="Gene3D" id="3.30.70.1150">
    <property type="entry name" value="ACT-like. Chain A, domain 2"/>
    <property type="match status" value="1"/>
</dbReference>
<evidence type="ECO:0000256" key="3">
    <source>
        <dbReference type="ARBA" id="ARBA00006341"/>
    </source>
</evidence>
<dbReference type="NCBIfam" id="NF008864">
    <property type="entry name" value="PRK11895.1"/>
    <property type="match status" value="1"/>
</dbReference>
<name>A0ABQ6NH31_9BACL</name>
<keyword evidence="6 8" id="KW-0100">Branched-chain amino acid biosynthesis</keyword>
<dbReference type="NCBIfam" id="TIGR00119">
    <property type="entry name" value="acolac_sm"/>
    <property type="match status" value="1"/>
</dbReference>
<keyword evidence="11" id="KW-1185">Reference proteome</keyword>
<dbReference type="InterPro" id="IPR002912">
    <property type="entry name" value="ACT_dom"/>
</dbReference>
<evidence type="ECO:0000256" key="8">
    <source>
        <dbReference type="RuleBase" id="RU368092"/>
    </source>
</evidence>
<dbReference type="Pfam" id="PF22629">
    <property type="entry name" value="ACT_AHAS_ss"/>
    <property type="match status" value="1"/>
</dbReference>
<dbReference type="CDD" id="cd04878">
    <property type="entry name" value="ACT_AHAS"/>
    <property type="match status" value="1"/>
</dbReference>
<dbReference type="InterPro" id="IPR019455">
    <property type="entry name" value="Acetolactate_synth_ssu_C"/>
</dbReference>
<proteinExistence type="inferred from homology"/>
<comment type="pathway">
    <text evidence="2 8">Amino-acid biosynthesis; L-valine biosynthesis; L-valine from pyruvate: step 1/4.</text>
</comment>
<evidence type="ECO:0000256" key="7">
    <source>
        <dbReference type="ARBA" id="ARBA00048670"/>
    </source>
</evidence>
<dbReference type="InterPro" id="IPR027271">
    <property type="entry name" value="Acetolactate_synth/TF_NikR_C"/>
</dbReference>
<comment type="subunit">
    <text evidence="4 8">Dimer of large and small chains.</text>
</comment>
<feature type="domain" description="ACT" evidence="9">
    <location>
        <begin position="5"/>
        <end position="79"/>
    </location>
</feature>
<keyword evidence="8" id="KW-0808">Transferase</keyword>
<accession>A0ABQ6NH31</accession>
<dbReference type="InterPro" id="IPR004789">
    <property type="entry name" value="Acetalactate_synth_ssu"/>
</dbReference>
<comment type="pathway">
    <text evidence="1 8">Amino-acid biosynthesis; L-isoleucine biosynthesis; L-isoleucine from 2-oxobutanoate: step 1/4.</text>
</comment>
<dbReference type="Gene3D" id="3.30.70.260">
    <property type="match status" value="1"/>
</dbReference>
<dbReference type="RefSeq" id="WP_317979396.1">
    <property type="nucleotide sequence ID" value="NZ_BTCL01000004.1"/>
</dbReference>
<evidence type="ECO:0000313" key="11">
    <source>
        <dbReference type="Proteomes" id="UP001285921"/>
    </source>
</evidence>
<protein>
    <recommendedName>
        <fullName evidence="8">Acetolactate synthase small subunit</fullName>
        <shortName evidence="8">AHAS</shortName>
        <shortName evidence="8">ALS</shortName>
        <ecNumber evidence="8">2.2.1.6</ecNumber>
    </recommendedName>
    <alternativeName>
        <fullName evidence="8">Acetohydroxy-acid synthase small subunit</fullName>
    </alternativeName>
</protein>
<evidence type="ECO:0000256" key="4">
    <source>
        <dbReference type="ARBA" id="ARBA00011744"/>
    </source>
</evidence>
<organism evidence="10 11">
    <name type="scientific">Paenibacillus glycanilyticus</name>
    <dbReference type="NCBI Taxonomy" id="126569"/>
    <lineage>
        <taxon>Bacteria</taxon>
        <taxon>Bacillati</taxon>
        <taxon>Bacillota</taxon>
        <taxon>Bacilli</taxon>
        <taxon>Bacillales</taxon>
        <taxon>Paenibacillaceae</taxon>
        <taxon>Paenibacillus</taxon>
    </lineage>
</organism>
<comment type="similarity">
    <text evidence="3 8">Belongs to the acetolactate synthase small subunit family.</text>
</comment>
<comment type="caution">
    <text evidence="10">The sequence shown here is derived from an EMBL/GenBank/DDBJ whole genome shotgun (WGS) entry which is preliminary data.</text>
</comment>
<evidence type="ECO:0000313" key="10">
    <source>
        <dbReference type="EMBL" id="GMK44391.1"/>
    </source>
</evidence>
<evidence type="ECO:0000259" key="9">
    <source>
        <dbReference type="PROSITE" id="PS51671"/>
    </source>
</evidence>
<dbReference type="InterPro" id="IPR045865">
    <property type="entry name" value="ACT-like_dom_sf"/>
</dbReference>
<dbReference type="PANTHER" id="PTHR30239:SF0">
    <property type="entry name" value="ACETOLACTATE SYNTHASE SMALL SUBUNIT 1, CHLOROPLASTIC"/>
    <property type="match status" value="1"/>
</dbReference>
<dbReference type="EMBL" id="BTCL01000004">
    <property type="protein sequence ID" value="GMK44391.1"/>
    <property type="molecule type" value="Genomic_DNA"/>
</dbReference>
<dbReference type="InterPro" id="IPR054480">
    <property type="entry name" value="AHAS_small-like_ACT"/>
</dbReference>
<dbReference type="Pfam" id="PF10369">
    <property type="entry name" value="ALS_ss_C"/>
    <property type="match status" value="1"/>
</dbReference>
<dbReference type="PROSITE" id="PS51671">
    <property type="entry name" value="ACT"/>
    <property type="match status" value="1"/>
</dbReference>
<evidence type="ECO:0000256" key="6">
    <source>
        <dbReference type="ARBA" id="ARBA00023304"/>
    </source>
</evidence>
<sequence>MKRCTFSVLVNNHPGVLQRVTGLFSRRGFNIDSITVGQSETPELSRMIIATYGDDNTLEQVKKQLNKLIDVVQIVELSAYPMVDRELALIKVSSLNKADPAILSIVEPFRASIVDIGSENIVIQVVGDQEKINSFIELLKPYGIVELTRTGMTAMPRG</sequence>
<reference evidence="10 11" key="1">
    <citation type="submission" date="2023-05" db="EMBL/GenBank/DDBJ databases">
        <title>Draft genome of Paenibacillus sp. CCS26.</title>
        <authorList>
            <person name="Akita H."/>
            <person name="Shinto Y."/>
            <person name="Kimura Z."/>
        </authorList>
    </citation>
    <scope>NUCLEOTIDE SEQUENCE [LARGE SCALE GENOMIC DNA]</scope>
    <source>
        <strain evidence="10 11">CCS26</strain>
    </source>
</reference>
<evidence type="ECO:0000256" key="1">
    <source>
        <dbReference type="ARBA" id="ARBA00004974"/>
    </source>
</evidence>
<dbReference type="SUPFAM" id="SSF55021">
    <property type="entry name" value="ACT-like"/>
    <property type="match status" value="2"/>
</dbReference>
<dbReference type="InterPro" id="IPR039557">
    <property type="entry name" value="AHAS_ACT"/>
</dbReference>
<keyword evidence="5 8" id="KW-0028">Amino-acid biosynthesis</keyword>
<evidence type="ECO:0000256" key="2">
    <source>
        <dbReference type="ARBA" id="ARBA00005025"/>
    </source>
</evidence>
<dbReference type="Proteomes" id="UP001285921">
    <property type="component" value="Unassembled WGS sequence"/>
</dbReference>
<comment type="function">
    <text evidence="8">Catalyzes the conversion of 2 pyruvate molecules into acetolactate in the first common step of the biosynthetic pathway of the branched-amino acids such as leucine, isoleucine, and valine.</text>
</comment>